<gene>
    <name evidence="8" type="ORF">MNBD_DELTA01-1399</name>
</gene>
<reference evidence="8" key="1">
    <citation type="submission" date="2018-06" db="EMBL/GenBank/DDBJ databases">
        <authorList>
            <person name="Zhirakovskaya E."/>
        </authorList>
    </citation>
    <scope>NUCLEOTIDE SEQUENCE</scope>
</reference>
<dbReference type="AlphaFoldDB" id="A0A3B0QSK8"/>
<feature type="domain" description="Cytochrome c" evidence="7">
    <location>
        <begin position="86"/>
        <end position="164"/>
    </location>
</feature>
<evidence type="ECO:0000256" key="1">
    <source>
        <dbReference type="ARBA" id="ARBA00022448"/>
    </source>
</evidence>
<dbReference type="InterPro" id="IPR009056">
    <property type="entry name" value="Cyt_c-like_dom"/>
</dbReference>
<dbReference type="InterPro" id="IPR038414">
    <property type="entry name" value="CcoP_N_sf"/>
</dbReference>
<evidence type="ECO:0000256" key="4">
    <source>
        <dbReference type="ARBA" id="ARBA00022982"/>
    </source>
</evidence>
<accession>A0A3B0QSK8</accession>
<dbReference type="InterPro" id="IPR032858">
    <property type="entry name" value="CcoP_N"/>
</dbReference>
<organism evidence="8">
    <name type="scientific">hydrothermal vent metagenome</name>
    <dbReference type="NCBI Taxonomy" id="652676"/>
    <lineage>
        <taxon>unclassified sequences</taxon>
        <taxon>metagenomes</taxon>
        <taxon>ecological metagenomes</taxon>
    </lineage>
</organism>
<feature type="transmembrane region" description="Helical" evidence="6">
    <location>
        <begin position="22"/>
        <end position="45"/>
    </location>
</feature>
<dbReference type="InterPro" id="IPR008168">
    <property type="entry name" value="Cyt_C_IC"/>
</dbReference>
<dbReference type="PROSITE" id="PS51007">
    <property type="entry name" value="CYTC"/>
    <property type="match status" value="1"/>
</dbReference>
<keyword evidence="6" id="KW-0812">Transmembrane</keyword>
<keyword evidence="1" id="KW-0813">Transport</keyword>
<dbReference type="GO" id="GO:0009055">
    <property type="term" value="F:electron transfer activity"/>
    <property type="evidence" value="ECO:0007669"/>
    <property type="project" value="InterPro"/>
</dbReference>
<dbReference type="GO" id="GO:0020037">
    <property type="term" value="F:heme binding"/>
    <property type="evidence" value="ECO:0007669"/>
    <property type="project" value="InterPro"/>
</dbReference>
<name>A0A3B0QSK8_9ZZZZ</name>
<dbReference type="Gene3D" id="6.10.280.130">
    <property type="match status" value="1"/>
</dbReference>
<keyword evidence="2" id="KW-0349">Heme</keyword>
<keyword evidence="5" id="KW-0408">Iron</keyword>
<dbReference type="PRINTS" id="PR00605">
    <property type="entry name" value="CYTCHROMECIC"/>
</dbReference>
<dbReference type="InterPro" id="IPR050597">
    <property type="entry name" value="Cytochrome_c_Oxidase_Subunit"/>
</dbReference>
<evidence type="ECO:0000259" key="7">
    <source>
        <dbReference type="PROSITE" id="PS51007"/>
    </source>
</evidence>
<keyword evidence="3" id="KW-0479">Metal-binding</keyword>
<evidence type="ECO:0000256" key="2">
    <source>
        <dbReference type="ARBA" id="ARBA00022617"/>
    </source>
</evidence>
<evidence type="ECO:0000313" key="8">
    <source>
        <dbReference type="EMBL" id="VAV83391.1"/>
    </source>
</evidence>
<dbReference type="GO" id="GO:0005506">
    <property type="term" value="F:iron ion binding"/>
    <property type="evidence" value="ECO:0007669"/>
    <property type="project" value="InterPro"/>
</dbReference>
<dbReference type="SUPFAM" id="SSF46626">
    <property type="entry name" value="Cytochrome c"/>
    <property type="match status" value="1"/>
</dbReference>
<protein>
    <submittedName>
        <fullName evidence="8">Cytochrome c oxidase (Cbb3-type) subunit CcoP</fullName>
        <ecNumber evidence="8">1.9.3.1</ecNumber>
    </submittedName>
</protein>
<dbReference type="InterPro" id="IPR036909">
    <property type="entry name" value="Cyt_c-like_dom_sf"/>
</dbReference>
<dbReference type="GO" id="GO:0016491">
    <property type="term" value="F:oxidoreductase activity"/>
    <property type="evidence" value="ECO:0007669"/>
    <property type="project" value="UniProtKB-KW"/>
</dbReference>
<evidence type="ECO:0000256" key="3">
    <source>
        <dbReference type="ARBA" id="ARBA00022723"/>
    </source>
</evidence>
<sequence>MPKKIEHSVDGIEEYDNPIPKWLMWLLYATITIAVVYLILYPGFWRGLTGWNQHKMYAAEMAAAEKKYGALKNAPVDIAGLIGNSAAIEKGGAVFAKNCAACHGAEARGSIGPNLTDKEWLYGGKPEEIVHTITNGTEKGMPNWGPSLGTKKIANVAAYVYSLGEGQ</sequence>
<keyword evidence="8" id="KW-0560">Oxidoreductase</keyword>
<keyword evidence="4" id="KW-0249">Electron transport</keyword>
<evidence type="ECO:0000256" key="5">
    <source>
        <dbReference type="ARBA" id="ARBA00023004"/>
    </source>
</evidence>
<dbReference type="Pfam" id="PF14715">
    <property type="entry name" value="FixP_N"/>
    <property type="match status" value="1"/>
</dbReference>
<keyword evidence="6" id="KW-0472">Membrane</keyword>
<proteinExistence type="predicted"/>
<dbReference type="PANTHER" id="PTHR33751">
    <property type="entry name" value="CBB3-TYPE CYTOCHROME C OXIDASE SUBUNIT FIXP"/>
    <property type="match status" value="1"/>
</dbReference>
<keyword evidence="6" id="KW-1133">Transmembrane helix</keyword>
<dbReference type="EC" id="1.9.3.1" evidence="8"/>
<dbReference type="Pfam" id="PF13442">
    <property type="entry name" value="Cytochrome_CBB3"/>
    <property type="match status" value="1"/>
</dbReference>
<evidence type="ECO:0000256" key="6">
    <source>
        <dbReference type="SAM" id="Phobius"/>
    </source>
</evidence>
<dbReference type="EMBL" id="UOEA01000038">
    <property type="protein sequence ID" value="VAV83391.1"/>
    <property type="molecule type" value="Genomic_DNA"/>
</dbReference>
<dbReference type="PANTHER" id="PTHR33751:SF1">
    <property type="entry name" value="CBB3-TYPE CYTOCHROME C OXIDASE SUBUNIT FIXP"/>
    <property type="match status" value="1"/>
</dbReference>
<dbReference type="Gene3D" id="1.10.760.10">
    <property type="entry name" value="Cytochrome c-like domain"/>
    <property type="match status" value="1"/>
</dbReference>